<feature type="chain" id="PRO_5046604216" evidence="1">
    <location>
        <begin position="23"/>
        <end position="299"/>
    </location>
</feature>
<proteinExistence type="predicted"/>
<evidence type="ECO:0000256" key="1">
    <source>
        <dbReference type="SAM" id="SignalP"/>
    </source>
</evidence>
<sequence>MFRKMIQAVFALISLFPMSVYAQEYANNSGGNAMSEKQNERNEAFQKVKESISPLNINEIDELKELYKEINMASVSPTDPPKPTFSSLIVDLQPGAVPPVVRLSAGMVSSVLFVDQTGAPWPIRAYDIGDPGNFNIVWNQNGSDETSMTNTLMIQPMSLYKDGNLAVMLQGLNTPVMLSLIPGQKAVDYRVDVQVPGYGPFAKPEESHYSQSSNPVLSDVLNNISPVNSQVLKVSGGQAQAWLFGDVMYVRTPLTVVSPAWHSSMKGASGTVSAYEMPASPVVLVMDNGRIRELKVEGF</sequence>
<dbReference type="Pfam" id="PF12293">
    <property type="entry name" value="T4BSS_DotH_IcmK"/>
    <property type="match status" value="1"/>
</dbReference>
<dbReference type="EMBL" id="CP092900">
    <property type="protein sequence ID" value="UTC24402.1"/>
    <property type="molecule type" value="Genomic_DNA"/>
</dbReference>
<dbReference type="Proteomes" id="UP001055955">
    <property type="component" value="Chromosome"/>
</dbReference>
<protein>
    <submittedName>
        <fullName evidence="2">DotH/IcmK family type IV secretion protein</fullName>
    </submittedName>
</protein>
<gene>
    <name evidence="2" type="ORF">MMH89_04110</name>
</gene>
<accession>A0ABY5DKT1</accession>
<keyword evidence="3" id="KW-1185">Reference proteome</keyword>
<dbReference type="InterPro" id="IPR022073">
    <property type="entry name" value="T4BSS_DotH_IcmK"/>
</dbReference>
<feature type="signal peptide" evidence="1">
    <location>
        <begin position="1"/>
        <end position="22"/>
    </location>
</feature>
<evidence type="ECO:0000313" key="2">
    <source>
        <dbReference type="EMBL" id="UTC24402.1"/>
    </source>
</evidence>
<organism evidence="2 3">
    <name type="scientific">Candidatus Comchoanobacter bicostacola</name>
    <dbReference type="NCBI Taxonomy" id="2919598"/>
    <lineage>
        <taxon>Bacteria</taxon>
        <taxon>Pseudomonadati</taxon>
        <taxon>Pseudomonadota</taxon>
        <taxon>Gammaproteobacteria</taxon>
        <taxon>Candidatus Comchoanobacterales</taxon>
        <taxon>Candidatus Comchoanobacteraceae</taxon>
        <taxon>Candidatus Comchoanobacter</taxon>
    </lineage>
</organism>
<keyword evidence="1" id="KW-0732">Signal</keyword>
<evidence type="ECO:0000313" key="3">
    <source>
        <dbReference type="Proteomes" id="UP001055955"/>
    </source>
</evidence>
<reference evidence="2 3" key="1">
    <citation type="journal article" date="2022" name="Nat. Microbiol.">
        <title>The microbiome of a bacterivorous marine choanoflagellate contains a resource-demanding obligate bacterial associate.</title>
        <authorList>
            <person name="Needham D.M."/>
            <person name="Poirier C."/>
            <person name="Bachy C."/>
            <person name="George E.E."/>
            <person name="Wilken S."/>
            <person name="Yung C.C.M."/>
            <person name="Limardo A.J."/>
            <person name="Morando M."/>
            <person name="Sudek L."/>
            <person name="Malmstrom R.R."/>
            <person name="Keeling P.J."/>
            <person name="Santoro A.E."/>
            <person name="Worden A.Z."/>
        </authorList>
    </citation>
    <scope>NUCLEOTIDE SEQUENCE [LARGE SCALE GENOMIC DNA]</scope>
    <source>
        <strain evidence="2 3">Comchoano-1</strain>
    </source>
</reference>
<dbReference type="RefSeq" id="WP_258568185.1">
    <property type="nucleotide sequence ID" value="NZ_CP092900.1"/>
</dbReference>
<name>A0ABY5DKT1_9GAMM</name>